<dbReference type="Gene3D" id="2.60.120.330">
    <property type="entry name" value="B-lactam Antibiotic, Isopenicillin N Synthase, Chain"/>
    <property type="match status" value="1"/>
</dbReference>
<keyword evidence="1" id="KW-1133">Transmembrane helix</keyword>
<organism evidence="3 4">
    <name type="scientific">Gimesia benthica</name>
    <dbReference type="NCBI Taxonomy" id="2608982"/>
    <lineage>
        <taxon>Bacteria</taxon>
        <taxon>Pseudomonadati</taxon>
        <taxon>Planctomycetota</taxon>
        <taxon>Planctomycetia</taxon>
        <taxon>Planctomycetales</taxon>
        <taxon>Planctomycetaceae</taxon>
        <taxon>Gimesia</taxon>
    </lineage>
</organism>
<evidence type="ECO:0000259" key="2">
    <source>
        <dbReference type="Pfam" id="PF05118"/>
    </source>
</evidence>
<evidence type="ECO:0000313" key="4">
    <source>
        <dbReference type="Proteomes" id="UP000427281"/>
    </source>
</evidence>
<dbReference type="Proteomes" id="UP000427281">
    <property type="component" value="Chromosome"/>
</dbReference>
<evidence type="ECO:0000313" key="3">
    <source>
        <dbReference type="EMBL" id="QGQ25680.1"/>
    </source>
</evidence>
<keyword evidence="4" id="KW-1185">Reference proteome</keyword>
<reference evidence="3 4" key="1">
    <citation type="submission" date="2019-09" db="EMBL/GenBank/DDBJ databases">
        <title>Gimesia benthica sp. nov., a novel bacterium isolated from deep-sea water of the Northwest Indian Ocean.</title>
        <authorList>
            <person name="Dai X."/>
        </authorList>
    </citation>
    <scope>NUCLEOTIDE SEQUENCE [LARGE SCALE GENOMIC DNA]</scope>
    <source>
        <strain evidence="3 4">E7</strain>
    </source>
</reference>
<feature type="domain" description="Aspartyl/asparaginy/proline hydroxylase" evidence="2">
    <location>
        <begin position="137"/>
        <end position="275"/>
    </location>
</feature>
<evidence type="ECO:0000256" key="1">
    <source>
        <dbReference type="SAM" id="Phobius"/>
    </source>
</evidence>
<proteinExistence type="predicted"/>
<dbReference type="Pfam" id="PF05118">
    <property type="entry name" value="Asp_Arg_Hydrox"/>
    <property type="match status" value="1"/>
</dbReference>
<sequence length="325" mass="38235">MIVSLEKVYWKLSQQMDQVKGSMPPEVLSLIIFRHNRSDAVNMKKLKLITVAKRGLPLVLAIYFLPWITLFYIICGLLDVIRNSDRSPNTFARYFFGNGVLTWMLSPMNLLFDLLSFPYWNKGVYRLNELPLEYQQELNDLANAINEADLCKRANAQMKDHKRLMLFYKWYGVNSEMIDDVPAFCQTFKFIRTIGVSAFRGHESTSRHFGPLRLTYRVLLNFGPVPQGASYIEVGRHTNYWRDCRLFIFDDTLIHQSFNQADSIRYCLFVDILRPSPWPNLMDCILRFIRFCLSNYNSVFYRNWDVVWNQAAKEVSEHSKLDDDI</sequence>
<dbReference type="EMBL" id="CP043930">
    <property type="protein sequence ID" value="QGQ25680.1"/>
    <property type="molecule type" value="Genomic_DNA"/>
</dbReference>
<feature type="transmembrane region" description="Helical" evidence="1">
    <location>
        <begin position="55"/>
        <end position="74"/>
    </location>
</feature>
<feature type="transmembrane region" description="Helical" evidence="1">
    <location>
        <begin position="94"/>
        <end position="112"/>
    </location>
</feature>
<name>A0A6I6AKW6_9PLAN</name>
<dbReference type="KEGG" id="gim:F1728_24685"/>
<protein>
    <submittedName>
        <fullName evidence="3">Aspartyl/asparaginyl beta-hydroxylase domain-containing protein</fullName>
    </submittedName>
</protein>
<keyword evidence="1" id="KW-0472">Membrane</keyword>
<dbReference type="InterPro" id="IPR007803">
    <property type="entry name" value="Asp/Arg/Pro-Hydrxlase"/>
</dbReference>
<dbReference type="InterPro" id="IPR027443">
    <property type="entry name" value="IPNS-like_sf"/>
</dbReference>
<gene>
    <name evidence="3" type="ORF">F1728_24685</name>
</gene>
<dbReference type="AlphaFoldDB" id="A0A6I6AKW6"/>
<accession>A0A6I6AKW6</accession>
<keyword evidence="1" id="KW-0812">Transmembrane</keyword>